<dbReference type="EMBL" id="BGPR01002986">
    <property type="protein sequence ID" value="GBM82065.1"/>
    <property type="molecule type" value="Genomic_DNA"/>
</dbReference>
<dbReference type="AlphaFoldDB" id="A0A4Y2IWM6"/>
<organism evidence="1 2">
    <name type="scientific">Araneus ventricosus</name>
    <name type="common">Orbweaver spider</name>
    <name type="synonym">Epeira ventricosa</name>
    <dbReference type="NCBI Taxonomy" id="182803"/>
    <lineage>
        <taxon>Eukaryota</taxon>
        <taxon>Metazoa</taxon>
        <taxon>Ecdysozoa</taxon>
        <taxon>Arthropoda</taxon>
        <taxon>Chelicerata</taxon>
        <taxon>Arachnida</taxon>
        <taxon>Araneae</taxon>
        <taxon>Araneomorphae</taxon>
        <taxon>Entelegynae</taxon>
        <taxon>Araneoidea</taxon>
        <taxon>Araneidae</taxon>
        <taxon>Araneus</taxon>
    </lineage>
</organism>
<proteinExistence type="predicted"/>
<evidence type="ECO:0008006" key="3">
    <source>
        <dbReference type="Google" id="ProtNLM"/>
    </source>
</evidence>
<reference evidence="1 2" key="1">
    <citation type="journal article" date="2019" name="Sci. Rep.">
        <title>Orb-weaving spider Araneus ventricosus genome elucidates the spidroin gene catalogue.</title>
        <authorList>
            <person name="Kono N."/>
            <person name="Nakamura H."/>
            <person name="Ohtoshi R."/>
            <person name="Moran D.A.P."/>
            <person name="Shinohara A."/>
            <person name="Yoshida Y."/>
            <person name="Fujiwara M."/>
            <person name="Mori M."/>
            <person name="Tomita M."/>
            <person name="Arakawa K."/>
        </authorList>
    </citation>
    <scope>NUCLEOTIDE SEQUENCE [LARGE SCALE GENOMIC DNA]</scope>
</reference>
<dbReference type="Proteomes" id="UP000499080">
    <property type="component" value="Unassembled WGS sequence"/>
</dbReference>
<gene>
    <name evidence="1" type="ORF">AVEN_224082_1</name>
</gene>
<accession>A0A4Y2IWM6</accession>
<keyword evidence="2" id="KW-1185">Reference proteome</keyword>
<comment type="caution">
    <text evidence="1">The sequence shown here is derived from an EMBL/GenBank/DDBJ whole genome shotgun (WGS) entry which is preliminary data.</text>
</comment>
<evidence type="ECO:0000313" key="1">
    <source>
        <dbReference type="EMBL" id="GBM82065.1"/>
    </source>
</evidence>
<name>A0A4Y2IWM6_ARAVE</name>
<protein>
    <recommendedName>
        <fullName evidence="3">DUF19 domain-containing protein</fullName>
    </recommendedName>
</protein>
<sequence length="234" mass="26625">MCAQYINLPDVTLATSFTQAILPRILSGNMKSSVLFVIAALFVSVHCDQKCYRAVIKECVRKAVPSDRMTFCEDMIYQLECIWQSDLFECNYNLWSKALNLKSHIKMICDLEDKEWFDIDKACYKRVLSDSVCVEPIIEAVSDLNTTEDIIRANKKVCNLFEPYSNCVYANVGNNCNGTEESDLWFDVLYDPLRKLSNSVCKKLVLPANEKDSRTDNLGMINVYEAVVAIFDSA</sequence>
<evidence type="ECO:0000313" key="2">
    <source>
        <dbReference type="Proteomes" id="UP000499080"/>
    </source>
</evidence>